<dbReference type="OrthoDB" id="186058at2759"/>
<dbReference type="Proteomes" id="UP000243579">
    <property type="component" value="Unassembled WGS sequence"/>
</dbReference>
<keyword evidence="2" id="KW-1185">Reference proteome</keyword>
<accession>A0A1V9Z2Z6</accession>
<evidence type="ECO:0000313" key="2">
    <source>
        <dbReference type="Proteomes" id="UP000243579"/>
    </source>
</evidence>
<proteinExistence type="predicted"/>
<name>A0A1V9Z2Z6_ACHHY</name>
<evidence type="ECO:0000313" key="1">
    <source>
        <dbReference type="EMBL" id="OQR92190.1"/>
    </source>
</evidence>
<protein>
    <submittedName>
        <fullName evidence="1">Uncharacterized protein</fullName>
    </submittedName>
</protein>
<comment type="caution">
    <text evidence="1">The sequence shown here is derived from an EMBL/GenBank/DDBJ whole genome shotgun (WGS) entry which is preliminary data.</text>
</comment>
<gene>
    <name evidence="1" type="ORF">ACHHYP_03964</name>
</gene>
<reference evidence="1 2" key="1">
    <citation type="journal article" date="2014" name="Genome Biol. Evol.">
        <title>The secreted proteins of Achlya hypogyna and Thraustotheca clavata identify the ancestral oomycete secretome and reveal gene acquisitions by horizontal gene transfer.</title>
        <authorList>
            <person name="Misner I."/>
            <person name="Blouin N."/>
            <person name="Leonard G."/>
            <person name="Richards T.A."/>
            <person name="Lane C.E."/>
        </authorList>
    </citation>
    <scope>NUCLEOTIDE SEQUENCE [LARGE SCALE GENOMIC DNA]</scope>
    <source>
        <strain evidence="1 2">ATCC 48635</strain>
    </source>
</reference>
<dbReference type="AlphaFoldDB" id="A0A1V9Z2Z6"/>
<dbReference type="EMBL" id="JNBR01000476">
    <property type="protein sequence ID" value="OQR92190.1"/>
    <property type="molecule type" value="Genomic_DNA"/>
</dbReference>
<sequence length="141" mass="15515">MATSRADLREMECDALPSAMSSMHECAAYTSSLAKFYDASFEHKIVHPSQTKEGLKSLQEAIELVASNITNVSSTLTSYMDCQSIELDCVRTKVALLKHKLAVAKEEALTSAIPAMMPVKASQWMKKTCSGEHSTCLGMWY</sequence>
<organism evidence="1 2">
    <name type="scientific">Achlya hypogyna</name>
    <name type="common">Oomycete</name>
    <name type="synonym">Protoachlya hypogyna</name>
    <dbReference type="NCBI Taxonomy" id="1202772"/>
    <lineage>
        <taxon>Eukaryota</taxon>
        <taxon>Sar</taxon>
        <taxon>Stramenopiles</taxon>
        <taxon>Oomycota</taxon>
        <taxon>Saprolegniomycetes</taxon>
        <taxon>Saprolegniales</taxon>
        <taxon>Achlyaceae</taxon>
        <taxon>Achlya</taxon>
    </lineage>
</organism>